<dbReference type="Pfam" id="PF00254">
    <property type="entry name" value="FKBP_C"/>
    <property type="match status" value="1"/>
</dbReference>
<dbReference type="EC" id="5.2.1.8" evidence="3 12"/>
<evidence type="ECO:0000256" key="2">
    <source>
        <dbReference type="ARBA" id="ARBA00005464"/>
    </source>
</evidence>
<dbReference type="RefSeq" id="WP_069116079.1">
    <property type="nucleotide sequence ID" value="NZ_CP017015.1"/>
</dbReference>
<evidence type="ECO:0000256" key="6">
    <source>
        <dbReference type="ARBA" id="ARBA00023110"/>
    </source>
</evidence>
<comment type="catalytic activity">
    <reaction evidence="1 12 13">
        <text>[protein]-peptidylproline (omega=180) = [protein]-peptidylproline (omega=0)</text>
        <dbReference type="Rhea" id="RHEA:16237"/>
        <dbReference type="Rhea" id="RHEA-COMP:10747"/>
        <dbReference type="Rhea" id="RHEA-COMP:10748"/>
        <dbReference type="ChEBI" id="CHEBI:83833"/>
        <dbReference type="ChEBI" id="CHEBI:83834"/>
        <dbReference type="EC" id="5.2.1.8"/>
    </reaction>
</comment>
<keyword evidence="9 12" id="KW-0131">Cell cycle</keyword>
<evidence type="ECO:0000256" key="1">
    <source>
        <dbReference type="ARBA" id="ARBA00000971"/>
    </source>
</evidence>
<reference evidence="17 18" key="1">
    <citation type="submission" date="2016-08" db="EMBL/GenBank/DDBJ databases">
        <title>Complete genome sequence of Spiroplasma helicoides TABS-2 (DSM 22551).</title>
        <authorList>
            <person name="Shen W.-Y."/>
            <person name="Lo W.-S."/>
            <person name="Lai Y.-C."/>
            <person name="Kuo C.-H."/>
        </authorList>
    </citation>
    <scope>NUCLEOTIDE SEQUENCE [LARGE SCALE GENOMIC DNA]</scope>
    <source>
        <strain evidence="17 18">TABS-2</strain>
    </source>
</reference>
<keyword evidence="15" id="KW-0175">Coiled coil</keyword>
<name>A0A1B3SK28_9MOLU</name>
<dbReference type="OrthoDB" id="9767721at2"/>
<evidence type="ECO:0000256" key="9">
    <source>
        <dbReference type="ARBA" id="ARBA00023306"/>
    </source>
</evidence>
<dbReference type="PIRSF" id="PIRSF003095">
    <property type="entry name" value="Trigger_factor"/>
    <property type="match status" value="1"/>
</dbReference>
<evidence type="ECO:0000256" key="7">
    <source>
        <dbReference type="ARBA" id="ARBA00023186"/>
    </source>
</evidence>
<keyword evidence="12" id="KW-0963">Cytoplasm</keyword>
<feature type="coiled-coil region" evidence="15">
    <location>
        <begin position="125"/>
        <end position="159"/>
    </location>
</feature>
<evidence type="ECO:0000256" key="14">
    <source>
        <dbReference type="RuleBase" id="RU003914"/>
    </source>
</evidence>
<dbReference type="InterPro" id="IPR008880">
    <property type="entry name" value="Trigger_fac_C"/>
</dbReference>
<evidence type="ECO:0000256" key="3">
    <source>
        <dbReference type="ARBA" id="ARBA00013194"/>
    </source>
</evidence>
<dbReference type="InterPro" id="IPR008881">
    <property type="entry name" value="Trigger_fac_ribosome-bd_bac"/>
</dbReference>
<dbReference type="InterPro" id="IPR001179">
    <property type="entry name" value="PPIase_FKBP_dom"/>
</dbReference>
<keyword evidence="5 12" id="KW-0132">Cell division</keyword>
<dbReference type="SUPFAM" id="SSF54534">
    <property type="entry name" value="FKBP-like"/>
    <property type="match status" value="1"/>
</dbReference>
<dbReference type="AlphaFoldDB" id="A0A1B3SK28"/>
<dbReference type="FunFam" id="3.10.50.40:FF:000001">
    <property type="entry name" value="Trigger factor"/>
    <property type="match status" value="1"/>
</dbReference>
<gene>
    <name evidence="12 17" type="primary">tig</name>
    <name evidence="17" type="ORF">SHELI_v1c03220</name>
</gene>
<comment type="subcellular location">
    <subcellularLocation>
        <location evidence="12">Cytoplasm</location>
    </subcellularLocation>
    <text evidence="12">About half TF is bound to the ribosome near the polypeptide exit tunnel while the other half is free in the cytoplasm.</text>
</comment>
<dbReference type="InterPro" id="IPR046357">
    <property type="entry name" value="PPIase_dom_sf"/>
</dbReference>
<dbReference type="GO" id="GO:0005737">
    <property type="term" value="C:cytoplasm"/>
    <property type="evidence" value="ECO:0007669"/>
    <property type="project" value="UniProtKB-SubCell"/>
</dbReference>
<dbReference type="Proteomes" id="UP000094378">
    <property type="component" value="Chromosome"/>
</dbReference>
<keyword evidence="8 12" id="KW-0413">Isomerase</keyword>
<dbReference type="GO" id="GO:0015031">
    <property type="term" value="P:protein transport"/>
    <property type="evidence" value="ECO:0007669"/>
    <property type="project" value="UniProtKB-UniRule"/>
</dbReference>
<evidence type="ECO:0000259" key="16">
    <source>
        <dbReference type="PROSITE" id="PS50059"/>
    </source>
</evidence>
<protein>
    <recommendedName>
        <fullName evidence="4 12">Trigger factor</fullName>
        <shortName evidence="12">TF</shortName>
        <ecNumber evidence="3 12">5.2.1.8</ecNumber>
    </recommendedName>
    <alternativeName>
        <fullName evidence="11 12">PPIase</fullName>
    </alternativeName>
</protein>
<accession>A0A1B3SK28</accession>
<evidence type="ECO:0000256" key="10">
    <source>
        <dbReference type="ARBA" id="ARBA00024849"/>
    </source>
</evidence>
<comment type="similarity">
    <text evidence="2 12 14">Belongs to the FKBP-type PPIase family. Tig subfamily.</text>
</comment>
<evidence type="ECO:0000256" key="4">
    <source>
        <dbReference type="ARBA" id="ARBA00016902"/>
    </source>
</evidence>
<dbReference type="HAMAP" id="MF_00303">
    <property type="entry name" value="Trigger_factor_Tig"/>
    <property type="match status" value="1"/>
</dbReference>
<evidence type="ECO:0000256" key="12">
    <source>
        <dbReference type="HAMAP-Rule" id="MF_00303"/>
    </source>
</evidence>
<evidence type="ECO:0000313" key="17">
    <source>
        <dbReference type="EMBL" id="AOG60277.1"/>
    </source>
</evidence>
<dbReference type="SUPFAM" id="SSF109998">
    <property type="entry name" value="Triger factor/SurA peptide-binding domain-like"/>
    <property type="match status" value="1"/>
</dbReference>
<dbReference type="PROSITE" id="PS50059">
    <property type="entry name" value="FKBP_PPIASE"/>
    <property type="match status" value="1"/>
</dbReference>
<proteinExistence type="inferred from homology"/>
<dbReference type="Gene3D" id="3.10.50.40">
    <property type="match status" value="1"/>
</dbReference>
<dbReference type="PATRIC" id="fig|216938.3.peg.324"/>
<dbReference type="GO" id="GO:0006457">
    <property type="term" value="P:protein folding"/>
    <property type="evidence" value="ECO:0007669"/>
    <property type="project" value="UniProtKB-UniRule"/>
</dbReference>
<evidence type="ECO:0000313" key="18">
    <source>
        <dbReference type="Proteomes" id="UP000094378"/>
    </source>
</evidence>
<dbReference type="KEGG" id="shj:SHELI_v1c03220"/>
<dbReference type="GO" id="GO:0051301">
    <property type="term" value="P:cell division"/>
    <property type="evidence" value="ECO:0007669"/>
    <property type="project" value="UniProtKB-KW"/>
</dbReference>
<dbReference type="InterPro" id="IPR037041">
    <property type="entry name" value="Trigger_fac_C_sf"/>
</dbReference>
<keyword evidence="18" id="KW-1185">Reference proteome</keyword>
<evidence type="ECO:0000256" key="11">
    <source>
        <dbReference type="ARBA" id="ARBA00029986"/>
    </source>
</evidence>
<dbReference type="SUPFAM" id="SSF102735">
    <property type="entry name" value="Trigger factor ribosome-binding domain"/>
    <property type="match status" value="1"/>
</dbReference>
<feature type="domain" description="PPIase FKBP-type" evidence="16">
    <location>
        <begin position="167"/>
        <end position="215"/>
    </location>
</feature>
<dbReference type="InterPro" id="IPR036611">
    <property type="entry name" value="Trigger_fac_ribosome-bd_sf"/>
</dbReference>
<dbReference type="Gene3D" id="1.10.3120.10">
    <property type="entry name" value="Trigger factor, C-terminal domain"/>
    <property type="match status" value="1"/>
</dbReference>
<evidence type="ECO:0000256" key="15">
    <source>
        <dbReference type="SAM" id="Coils"/>
    </source>
</evidence>
<keyword evidence="6 12" id="KW-0697">Rotamase</keyword>
<dbReference type="Pfam" id="PF05698">
    <property type="entry name" value="Trigger_C"/>
    <property type="match status" value="1"/>
</dbReference>
<dbReference type="STRING" id="216938.SHELI_v1c03220"/>
<dbReference type="InterPro" id="IPR005215">
    <property type="entry name" value="Trig_fac"/>
</dbReference>
<evidence type="ECO:0000256" key="13">
    <source>
        <dbReference type="PROSITE-ProRule" id="PRU00277"/>
    </source>
</evidence>
<sequence length="428" mass="48656">MKFSSKKIAERGQGVWTVIIDGNEWEEAVKKGKAKVAQNVQIPGFRPGKAPKEKVEQYVTPAKYLNAAVQSVVQKAFEFAKEQKSDVVPYTAPVPTPTKISEKSCELEFVFDLKPEIEISDYKGIKDKDLKKEEIKVEKDEIEKAIDQYRERFALEKEKENKVVAKGDVVIFDFEGFVDGVAFPGGKGLDFRLVIGSGNMIPGFEDGLVGKKLGESKIKVTFPKDYTPELSNKEAEFVVNIKEIKERILPAKDDELVKDLNLPNIKTYKELEASVKKQILDQKTQNSKNLFVNKVIDLIIKNSKIELPKSAINREIDNLYKEFEARVAGQKLTMKEYKKKTGLTDESIRAELFLDAKRKICSYLITDKVRENEKFSPSAEQVEEKYQSLSAQFGIEADYLKKSILPEAQVKEELVREMIVDFLYTNNG</sequence>
<dbReference type="NCBIfam" id="TIGR00115">
    <property type="entry name" value="tig"/>
    <property type="match status" value="1"/>
</dbReference>
<comment type="function">
    <text evidence="10 12">Involved in protein export. Acts as a chaperone by maintaining the newly synthesized protein in an open conformation. Functions as a peptidyl-prolyl cis-trans isomerase.</text>
</comment>
<keyword evidence="7 12" id="KW-0143">Chaperone</keyword>
<organism evidence="17 18">
    <name type="scientific">Spiroplasma helicoides</name>
    <dbReference type="NCBI Taxonomy" id="216938"/>
    <lineage>
        <taxon>Bacteria</taxon>
        <taxon>Bacillati</taxon>
        <taxon>Mycoplasmatota</taxon>
        <taxon>Mollicutes</taxon>
        <taxon>Entomoplasmatales</taxon>
        <taxon>Spiroplasmataceae</taxon>
        <taxon>Spiroplasma</taxon>
    </lineage>
</organism>
<dbReference type="Gene3D" id="3.30.70.1050">
    <property type="entry name" value="Trigger factor ribosome-binding domain"/>
    <property type="match status" value="1"/>
</dbReference>
<dbReference type="InterPro" id="IPR027304">
    <property type="entry name" value="Trigger_fact/SurA_dom_sf"/>
</dbReference>
<dbReference type="GO" id="GO:0003755">
    <property type="term" value="F:peptidyl-prolyl cis-trans isomerase activity"/>
    <property type="evidence" value="ECO:0007669"/>
    <property type="project" value="UniProtKB-UniRule"/>
</dbReference>
<evidence type="ECO:0000256" key="5">
    <source>
        <dbReference type="ARBA" id="ARBA00022618"/>
    </source>
</evidence>
<evidence type="ECO:0000256" key="8">
    <source>
        <dbReference type="ARBA" id="ARBA00023235"/>
    </source>
</evidence>
<dbReference type="Pfam" id="PF05697">
    <property type="entry name" value="Trigger_N"/>
    <property type="match status" value="1"/>
</dbReference>
<comment type="domain">
    <text evidence="12">Consists of 3 domains; the N-terminus binds the ribosome, the middle domain has PPIase activity, while the C-terminus has intrinsic chaperone activity on its own.</text>
</comment>
<dbReference type="EMBL" id="CP017015">
    <property type="protein sequence ID" value="AOG60277.1"/>
    <property type="molecule type" value="Genomic_DNA"/>
</dbReference>